<dbReference type="PANTHER" id="PTHR33495:SF2">
    <property type="entry name" value="ANTI-SIGMA FACTOR ANTAGONIST TM_1081-RELATED"/>
    <property type="match status" value="1"/>
</dbReference>
<dbReference type="NCBIfam" id="TIGR00377">
    <property type="entry name" value="ant_ant_sig"/>
    <property type="match status" value="1"/>
</dbReference>
<evidence type="ECO:0000313" key="4">
    <source>
        <dbReference type="EMBL" id="GAA3494595.1"/>
    </source>
</evidence>
<dbReference type="PANTHER" id="PTHR33495">
    <property type="entry name" value="ANTI-SIGMA FACTOR ANTAGONIST TM_1081-RELATED-RELATED"/>
    <property type="match status" value="1"/>
</dbReference>
<dbReference type="InterPro" id="IPR003658">
    <property type="entry name" value="Anti-sigma_ant"/>
</dbReference>
<evidence type="ECO:0000256" key="2">
    <source>
        <dbReference type="RuleBase" id="RU003749"/>
    </source>
</evidence>
<comment type="caution">
    <text evidence="4">The sequence shown here is derived from an EMBL/GenBank/DDBJ whole genome shotgun (WGS) entry which is preliminary data.</text>
</comment>
<keyword evidence="5" id="KW-1185">Reference proteome</keyword>
<reference evidence="5" key="1">
    <citation type="journal article" date="2019" name="Int. J. Syst. Evol. Microbiol.">
        <title>The Global Catalogue of Microorganisms (GCM) 10K type strain sequencing project: providing services to taxonomists for standard genome sequencing and annotation.</title>
        <authorList>
            <consortium name="The Broad Institute Genomics Platform"/>
            <consortium name="The Broad Institute Genome Sequencing Center for Infectious Disease"/>
            <person name="Wu L."/>
            <person name="Ma J."/>
        </authorList>
    </citation>
    <scope>NUCLEOTIDE SEQUENCE [LARGE SCALE GENOMIC DNA]</scope>
    <source>
        <strain evidence="5">JCM 4816</strain>
    </source>
</reference>
<dbReference type="Proteomes" id="UP001501455">
    <property type="component" value="Unassembled WGS sequence"/>
</dbReference>
<name>A0ABP6TIC2_9ACTN</name>
<proteinExistence type="inferred from homology"/>
<sequence>MVTLRGDIDHRNAAHLGASLLFPHGTATARTVVDLSAVTFIDSTGINALIAAHHAARRSGGWLHLAGLTGYVLHTIRLVGLDDVIPCHPTLRHALAALPAPHAVATVPPGRGAGPGRS</sequence>
<dbReference type="EMBL" id="BAAAXF010000018">
    <property type="protein sequence ID" value="GAA3494595.1"/>
    <property type="molecule type" value="Genomic_DNA"/>
</dbReference>
<accession>A0ABP6TIC2</accession>
<feature type="domain" description="STAS" evidence="3">
    <location>
        <begin position="1"/>
        <end position="98"/>
    </location>
</feature>
<organism evidence="4 5">
    <name type="scientific">Streptomyces prasinosporus</name>
    <dbReference type="NCBI Taxonomy" id="68256"/>
    <lineage>
        <taxon>Bacteria</taxon>
        <taxon>Bacillati</taxon>
        <taxon>Actinomycetota</taxon>
        <taxon>Actinomycetes</taxon>
        <taxon>Kitasatosporales</taxon>
        <taxon>Streptomycetaceae</taxon>
        <taxon>Streptomyces</taxon>
        <taxon>Streptomyces albogriseolus group</taxon>
    </lineage>
</organism>
<dbReference type="InterPro" id="IPR036513">
    <property type="entry name" value="STAS_dom_sf"/>
</dbReference>
<dbReference type="Gene3D" id="3.30.750.24">
    <property type="entry name" value="STAS domain"/>
    <property type="match status" value="1"/>
</dbReference>
<dbReference type="Pfam" id="PF01740">
    <property type="entry name" value="STAS"/>
    <property type="match status" value="1"/>
</dbReference>
<evidence type="ECO:0000256" key="1">
    <source>
        <dbReference type="ARBA" id="ARBA00009013"/>
    </source>
</evidence>
<comment type="similarity">
    <text evidence="1 2">Belongs to the anti-sigma-factor antagonist family.</text>
</comment>
<protein>
    <recommendedName>
        <fullName evidence="2">Anti-sigma factor antagonist</fullName>
    </recommendedName>
</protein>
<evidence type="ECO:0000313" key="5">
    <source>
        <dbReference type="Proteomes" id="UP001501455"/>
    </source>
</evidence>
<dbReference type="PROSITE" id="PS50801">
    <property type="entry name" value="STAS"/>
    <property type="match status" value="1"/>
</dbReference>
<dbReference type="SUPFAM" id="SSF52091">
    <property type="entry name" value="SpoIIaa-like"/>
    <property type="match status" value="1"/>
</dbReference>
<dbReference type="CDD" id="cd07043">
    <property type="entry name" value="STAS_anti-anti-sigma_factors"/>
    <property type="match status" value="1"/>
</dbReference>
<dbReference type="InterPro" id="IPR002645">
    <property type="entry name" value="STAS_dom"/>
</dbReference>
<evidence type="ECO:0000259" key="3">
    <source>
        <dbReference type="PROSITE" id="PS50801"/>
    </source>
</evidence>
<gene>
    <name evidence="4" type="ORF">GCM10019016_016950</name>
</gene>